<organism evidence="1 2">
    <name type="scientific">Chlamydomonas reinhardtii</name>
    <name type="common">Chlamydomonas smithii</name>
    <dbReference type="NCBI Taxonomy" id="3055"/>
    <lineage>
        <taxon>Eukaryota</taxon>
        <taxon>Viridiplantae</taxon>
        <taxon>Chlorophyta</taxon>
        <taxon>core chlorophytes</taxon>
        <taxon>Chlorophyceae</taxon>
        <taxon>CS clade</taxon>
        <taxon>Chlamydomonadales</taxon>
        <taxon>Chlamydomonadaceae</taxon>
        <taxon>Chlamydomonas</taxon>
    </lineage>
</organism>
<evidence type="ECO:0000313" key="2">
    <source>
        <dbReference type="Proteomes" id="UP000006906"/>
    </source>
</evidence>
<keyword evidence="2" id="KW-1185">Reference proteome</keyword>
<dbReference type="InParanoid" id="A0A2K3CRP6"/>
<proteinExistence type="predicted"/>
<dbReference type="KEGG" id="cre:CHLRE_17g740323v5"/>
<sequence length="94" mass="10743">MKTALPMTHQTKAIASLVASRFRVPGCGERRRWRIDWSSPRLLTVYVYMSSAVYTRWHRTCASAFVVASSWRSRYVPIHSCLLSLLVLSVSVLL</sequence>
<name>A0A2K3CRP6_CHLRE</name>
<accession>A0A2K3CRP6</accession>
<gene>
    <name evidence="1" type="ORF">CHLRE_17g740323v5</name>
</gene>
<protein>
    <submittedName>
        <fullName evidence="1">Uncharacterized protein</fullName>
    </submittedName>
</protein>
<dbReference type="RefSeq" id="XP_042915090.1">
    <property type="nucleotide sequence ID" value="XM_043072631.1"/>
</dbReference>
<reference evidence="1 2" key="1">
    <citation type="journal article" date="2007" name="Science">
        <title>The Chlamydomonas genome reveals the evolution of key animal and plant functions.</title>
        <authorList>
            <person name="Merchant S.S."/>
            <person name="Prochnik S.E."/>
            <person name="Vallon O."/>
            <person name="Harris E.H."/>
            <person name="Karpowicz S.J."/>
            <person name="Witman G.B."/>
            <person name="Terry A."/>
            <person name="Salamov A."/>
            <person name="Fritz-Laylin L.K."/>
            <person name="Marechal-Drouard L."/>
            <person name="Marshall W.F."/>
            <person name="Qu L.H."/>
            <person name="Nelson D.R."/>
            <person name="Sanderfoot A.A."/>
            <person name="Spalding M.H."/>
            <person name="Kapitonov V.V."/>
            <person name="Ren Q."/>
            <person name="Ferris P."/>
            <person name="Lindquist E."/>
            <person name="Shapiro H."/>
            <person name="Lucas S.M."/>
            <person name="Grimwood J."/>
            <person name="Schmutz J."/>
            <person name="Cardol P."/>
            <person name="Cerutti H."/>
            <person name="Chanfreau G."/>
            <person name="Chen C.L."/>
            <person name="Cognat V."/>
            <person name="Croft M.T."/>
            <person name="Dent R."/>
            <person name="Dutcher S."/>
            <person name="Fernandez E."/>
            <person name="Fukuzawa H."/>
            <person name="Gonzalez-Ballester D."/>
            <person name="Gonzalez-Halphen D."/>
            <person name="Hallmann A."/>
            <person name="Hanikenne M."/>
            <person name="Hippler M."/>
            <person name="Inwood W."/>
            <person name="Jabbari K."/>
            <person name="Kalanon M."/>
            <person name="Kuras R."/>
            <person name="Lefebvre P.A."/>
            <person name="Lemaire S.D."/>
            <person name="Lobanov A.V."/>
            <person name="Lohr M."/>
            <person name="Manuell A."/>
            <person name="Meier I."/>
            <person name="Mets L."/>
            <person name="Mittag M."/>
            <person name="Mittelmeier T."/>
            <person name="Moroney J.V."/>
            <person name="Moseley J."/>
            <person name="Napoli C."/>
            <person name="Nedelcu A.M."/>
            <person name="Niyogi K."/>
            <person name="Novoselov S.V."/>
            <person name="Paulsen I.T."/>
            <person name="Pazour G."/>
            <person name="Purton S."/>
            <person name="Ral J.P."/>
            <person name="Riano-Pachon D.M."/>
            <person name="Riekhof W."/>
            <person name="Rymarquis L."/>
            <person name="Schroda M."/>
            <person name="Stern D."/>
            <person name="Umen J."/>
            <person name="Willows R."/>
            <person name="Wilson N."/>
            <person name="Zimmer S.L."/>
            <person name="Allmer J."/>
            <person name="Balk J."/>
            <person name="Bisova K."/>
            <person name="Chen C.J."/>
            <person name="Elias M."/>
            <person name="Gendler K."/>
            <person name="Hauser C."/>
            <person name="Lamb M.R."/>
            <person name="Ledford H."/>
            <person name="Long J.C."/>
            <person name="Minagawa J."/>
            <person name="Page M.D."/>
            <person name="Pan J."/>
            <person name="Pootakham W."/>
            <person name="Roje S."/>
            <person name="Rose A."/>
            <person name="Stahlberg E."/>
            <person name="Terauchi A.M."/>
            <person name="Yang P."/>
            <person name="Ball S."/>
            <person name="Bowler C."/>
            <person name="Dieckmann C.L."/>
            <person name="Gladyshev V.N."/>
            <person name="Green P."/>
            <person name="Jorgensen R."/>
            <person name="Mayfield S."/>
            <person name="Mueller-Roeber B."/>
            <person name="Rajamani S."/>
            <person name="Sayre R.T."/>
            <person name="Brokstein P."/>
            <person name="Dubchak I."/>
            <person name="Goodstein D."/>
            <person name="Hornick L."/>
            <person name="Huang Y.W."/>
            <person name="Jhaveri J."/>
            <person name="Luo Y."/>
            <person name="Martinez D."/>
            <person name="Ngau W.C."/>
            <person name="Otillar B."/>
            <person name="Poliakov A."/>
            <person name="Porter A."/>
            <person name="Szajkowski L."/>
            <person name="Werner G."/>
            <person name="Zhou K."/>
            <person name="Grigoriev I.V."/>
            <person name="Rokhsar D.S."/>
            <person name="Grossman A.R."/>
        </authorList>
    </citation>
    <scope>NUCLEOTIDE SEQUENCE [LARGE SCALE GENOMIC DNA]</scope>
    <source>
        <strain evidence="2">CC-503</strain>
    </source>
</reference>
<dbReference type="Gramene" id="PNW70953">
    <property type="protein sequence ID" value="PNW70953"/>
    <property type="gene ID" value="CHLRE_17g740323v5"/>
</dbReference>
<dbReference type="AlphaFoldDB" id="A0A2K3CRP6"/>
<dbReference type="Proteomes" id="UP000006906">
    <property type="component" value="Chromosome 17"/>
</dbReference>
<dbReference type="GeneID" id="66057165"/>
<dbReference type="EMBL" id="CM008978">
    <property type="protein sequence ID" value="PNW70953.1"/>
    <property type="molecule type" value="Genomic_DNA"/>
</dbReference>
<evidence type="ECO:0000313" key="1">
    <source>
        <dbReference type="EMBL" id="PNW70953.1"/>
    </source>
</evidence>